<dbReference type="InterPro" id="IPR013083">
    <property type="entry name" value="Znf_RING/FYVE/PHD"/>
</dbReference>
<evidence type="ECO:0000313" key="2">
    <source>
        <dbReference type="EMBL" id="CAK0897768.1"/>
    </source>
</evidence>
<dbReference type="PROSITE" id="PS51698">
    <property type="entry name" value="U_BOX"/>
    <property type="match status" value="1"/>
</dbReference>
<name>A0ABN9XE58_9DINO</name>
<sequence>EALLRLGAAAGRLEQEHGTDAVAELRAAVEAALGTLGAAATAGGEGAECLEELAPQLLDAAWDVVLQCLELQERSGIAAVGMAEAIREALIALAELLLPGCDSPARDGALAPILEDVARKLDALLVELFVGLCRMRDTIACVRSGRGSACMQAVADEMAKHYRAVDSVALWMVVLFARIVGLGNLDGRMLWEWATYDASSALALTKGILSVSVVPDAQLSSEDTFLPSDLSSIQDTMFRALFQLSMPDVAFLSLARWADDPDHDRTIAEQNCALAVHRACLATAMVECDMVSVVIAALWRRPLGAASFLAALLRQPAGETVLDRAAAGALEQSRVFGERLLESSGELWAGLEAACLTCAEASAGAFVEDCAALAYAAPPAAEVCGGMVQAFLGAASEAYPRSLAAVVAFAANSALAPGDGPAADALAAALGAGPLQAEVAGCLGAWRGPLRAEGLAPWGLALGGERPADAAEGTPAASAAAAAPSLLAEAAGVQSLRDLLGGVPPELACALDGKLLMDPVRSPYGHVFERLVLERALTEGGGACPVTGRPLQLSQCQRAPELRLRAVQWIRASRARSG</sequence>
<evidence type="ECO:0000259" key="1">
    <source>
        <dbReference type="PROSITE" id="PS51698"/>
    </source>
</evidence>
<comment type="caution">
    <text evidence="2">The sequence shown here is derived from an EMBL/GenBank/DDBJ whole genome shotgun (WGS) entry which is preliminary data.</text>
</comment>
<proteinExistence type="predicted"/>
<keyword evidence="3" id="KW-1185">Reference proteome</keyword>
<dbReference type="InterPro" id="IPR003613">
    <property type="entry name" value="Ubox_domain"/>
</dbReference>
<gene>
    <name evidence="2" type="ORF">PCOR1329_LOCUS75841</name>
</gene>
<feature type="non-terminal residue" evidence="2">
    <location>
        <position position="1"/>
    </location>
</feature>
<dbReference type="Gene3D" id="3.30.40.10">
    <property type="entry name" value="Zinc/RING finger domain, C3HC4 (zinc finger)"/>
    <property type="match status" value="1"/>
</dbReference>
<dbReference type="SMART" id="SM00504">
    <property type="entry name" value="Ubox"/>
    <property type="match status" value="1"/>
</dbReference>
<evidence type="ECO:0000313" key="3">
    <source>
        <dbReference type="Proteomes" id="UP001189429"/>
    </source>
</evidence>
<dbReference type="Proteomes" id="UP001189429">
    <property type="component" value="Unassembled WGS sequence"/>
</dbReference>
<organism evidence="2 3">
    <name type="scientific">Prorocentrum cordatum</name>
    <dbReference type="NCBI Taxonomy" id="2364126"/>
    <lineage>
        <taxon>Eukaryota</taxon>
        <taxon>Sar</taxon>
        <taxon>Alveolata</taxon>
        <taxon>Dinophyceae</taxon>
        <taxon>Prorocentrales</taxon>
        <taxon>Prorocentraceae</taxon>
        <taxon>Prorocentrum</taxon>
    </lineage>
</organism>
<dbReference type="EMBL" id="CAUYUJ010020381">
    <property type="protein sequence ID" value="CAK0897768.1"/>
    <property type="molecule type" value="Genomic_DNA"/>
</dbReference>
<feature type="domain" description="U-box" evidence="1">
    <location>
        <begin position="502"/>
        <end position="576"/>
    </location>
</feature>
<reference evidence="2" key="1">
    <citation type="submission" date="2023-10" db="EMBL/GenBank/DDBJ databases">
        <authorList>
            <person name="Chen Y."/>
            <person name="Shah S."/>
            <person name="Dougan E. K."/>
            <person name="Thang M."/>
            <person name="Chan C."/>
        </authorList>
    </citation>
    <scope>NUCLEOTIDE SEQUENCE [LARGE SCALE GENOMIC DNA]</scope>
</reference>
<protein>
    <recommendedName>
        <fullName evidence="1">U-box domain-containing protein</fullName>
    </recommendedName>
</protein>
<dbReference type="Pfam" id="PF04564">
    <property type="entry name" value="U-box"/>
    <property type="match status" value="1"/>
</dbReference>
<accession>A0ABN9XE58</accession>
<dbReference type="SUPFAM" id="SSF57850">
    <property type="entry name" value="RING/U-box"/>
    <property type="match status" value="1"/>
</dbReference>